<dbReference type="Pfam" id="PF13181">
    <property type="entry name" value="TPR_8"/>
    <property type="match status" value="1"/>
</dbReference>
<proteinExistence type="predicted"/>
<evidence type="ECO:0008006" key="3">
    <source>
        <dbReference type="Google" id="ProtNLM"/>
    </source>
</evidence>
<name>A0A6S6UCC9_9BACT</name>
<reference evidence="2" key="1">
    <citation type="submission" date="2020-01" db="EMBL/GenBank/DDBJ databases">
        <authorList>
            <person name="Meier V. D."/>
            <person name="Meier V D."/>
        </authorList>
    </citation>
    <scope>NUCLEOTIDE SEQUENCE</scope>
    <source>
        <strain evidence="2">HLG_WM_MAG_10</strain>
    </source>
</reference>
<dbReference type="InterPro" id="IPR019734">
    <property type="entry name" value="TPR_rpt"/>
</dbReference>
<dbReference type="PANTHER" id="PTHR12558">
    <property type="entry name" value="CELL DIVISION CYCLE 16,23,27"/>
    <property type="match status" value="1"/>
</dbReference>
<dbReference type="PROSITE" id="PS50005">
    <property type="entry name" value="TPR"/>
    <property type="match status" value="1"/>
</dbReference>
<protein>
    <recommendedName>
        <fullName evidence="3">Tetratricopeptide repeat protein</fullName>
    </recommendedName>
</protein>
<dbReference type="EMBL" id="CACVAQ010000498">
    <property type="protein sequence ID" value="CAA6829509.1"/>
    <property type="molecule type" value="Genomic_DNA"/>
</dbReference>
<evidence type="ECO:0000256" key="1">
    <source>
        <dbReference type="PROSITE-ProRule" id="PRU00339"/>
    </source>
</evidence>
<dbReference type="Gene3D" id="1.25.40.10">
    <property type="entry name" value="Tetratricopeptide repeat domain"/>
    <property type="match status" value="1"/>
</dbReference>
<sequence>MSFTKQEITQLTNLLLSPEETNKSIALGLLQNNAPIVEQLQIPLSIVAYLSNENQAHIEGLAHEILLQHIPEERLRTLQDQILILNYAQYKFKVSEGWNTYKNPLRMLLELHQNVIEAYLPYFQINPVPYAKIYTVLASRMKTEWNNHHKVLFFYEKAMELDPENTQASFGFATIVHTHFIKKGQRLEDVEQVLHYYIKSYKTPRNIVSYRNAALLCQDVGDIPQAIQYYDQGLELCPDDTVLLNNYANLLMYPLRNYHKARELAKKGLEILPTDLSLLDTLANIELYGFRNYEEAEALFMKVIQKGDDHHYSFTGLGDLYLKTGDYEKAEMYYLKGLHNGLQYTSREITEIVLKLKKMIRFYGRYMNDSVRAEHYYQKLLKLKSKPF</sequence>
<organism evidence="2">
    <name type="scientific">uncultured Aureispira sp</name>
    <dbReference type="NCBI Taxonomy" id="1331704"/>
    <lineage>
        <taxon>Bacteria</taxon>
        <taxon>Pseudomonadati</taxon>
        <taxon>Bacteroidota</taxon>
        <taxon>Saprospiria</taxon>
        <taxon>Saprospirales</taxon>
        <taxon>Saprospiraceae</taxon>
        <taxon>Aureispira</taxon>
        <taxon>environmental samples</taxon>
    </lineage>
</organism>
<evidence type="ECO:0000313" key="2">
    <source>
        <dbReference type="EMBL" id="CAA6829509.1"/>
    </source>
</evidence>
<accession>A0A6S6UCC9</accession>
<dbReference type="AlphaFoldDB" id="A0A6S6UCC9"/>
<dbReference type="SMART" id="SM00028">
    <property type="entry name" value="TPR"/>
    <property type="match status" value="4"/>
</dbReference>
<dbReference type="PANTHER" id="PTHR12558:SF13">
    <property type="entry name" value="CELL DIVISION CYCLE PROTEIN 27 HOMOLOG"/>
    <property type="match status" value="1"/>
</dbReference>
<dbReference type="SUPFAM" id="SSF81901">
    <property type="entry name" value="HCP-like"/>
    <property type="match status" value="1"/>
</dbReference>
<dbReference type="InterPro" id="IPR011990">
    <property type="entry name" value="TPR-like_helical_dom_sf"/>
</dbReference>
<feature type="repeat" description="TPR" evidence="1">
    <location>
        <begin position="207"/>
        <end position="240"/>
    </location>
</feature>
<keyword evidence="1" id="KW-0802">TPR repeat</keyword>
<gene>
    <name evidence="2" type="ORF">HELGO_WM24817</name>
</gene>